<keyword evidence="4" id="KW-1185">Reference proteome</keyword>
<protein>
    <recommendedName>
        <fullName evidence="2">C2H2-type domain-containing protein</fullName>
    </recommendedName>
</protein>
<feature type="compositionally biased region" description="Polar residues" evidence="1">
    <location>
        <begin position="37"/>
        <end position="59"/>
    </location>
</feature>
<feature type="region of interest" description="Disordered" evidence="1">
    <location>
        <begin position="1"/>
        <end position="64"/>
    </location>
</feature>
<gene>
    <name evidence="3" type="ORF">F3Y22_tig00110109pilonHSYRG00113</name>
</gene>
<reference evidence="3" key="1">
    <citation type="submission" date="2019-09" db="EMBL/GenBank/DDBJ databases">
        <title>Draft genome information of white flower Hibiscus syriacus.</title>
        <authorList>
            <person name="Kim Y.-M."/>
        </authorList>
    </citation>
    <scope>NUCLEOTIDE SEQUENCE [LARGE SCALE GENOMIC DNA]</scope>
    <source>
        <strain evidence="3">YM2019G1</strain>
    </source>
</reference>
<dbReference type="EMBL" id="VEPZ02000842">
    <property type="protein sequence ID" value="KAE8716746.1"/>
    <property type="molecule type" value="Genomic_DNA"/>
</dbReference>
<dbReference type="PROSITE" id="PS00028">
    <property type="entry name" value="ZINC_FINGER_C2H2_1"/>
    <property type="match status" value="1"/>
</dbReference>
<comment type="caution">
    <text evidence="3">The sequence shown here is derived from an EMBL/GenBank/DDBJ whole genome shotgun (WGS) entry which is preliminary data.</text>
</comment>
<dbReference type="Pfam" id="PF12874">
    <property type="entry name" value="zf-met"/>
    <property type="match status" value="1"/>
</dbReference>
<evidence type="ECO:0000313" key="3">
    <source>
        <dbReference type="EMBL" id="KAE8716746.1"/>
    </source>
</evidence>
<proteinExistence type="predicted"/>
<sequence length="108" mass="12018">MNSDPPGNNASTCYRAVNPEPETGECHLPKEELGKSLPTTNMTGNPVKSSENVRGQQQVGKEDGETKIPQFRCTICNITCTRSEDLNCHLLGRKHLARIQKLNNLQKR</sequence>
<dbReference type="Gene3D" id="3.30.160.60">
    <property type="entry name" value="Classic Zinc Finger"/>
    <property type="match status" value="1"/>
</dbReference>
<dbReference type="AlphaFoldDB" id="A0A6A3BIA4"/>
<dbReference type="InterPro" id="IPR013087">
    <property type="entry name" value="Znf_C2H2_type"/>
</dbReference>
<name>A0A6A3BIA4_HIBSY</name>
<feature type="domain" description="C2H2-type" evidence="2">
    <location>
        <begin position="73"/>
        <end position="95"/>
    </location>
</feature>
<evidence type="ECO:0000259" key="2">
    <source>
        <dbReference type="PROSITE" id="PS00028"/>
    </source>
</evidence>
<evidence type="ECO:0000313" key="4">
    <source>
        <dbReference type="Proteomes" id="UP000436088"/>
    </source>
</evidence>
<feature type="compositionally biased region" description="Basic and acidic residues" evidence="1">
    <location>
        <begin position="24"/>
        <end position="34"/>
    </location>
</feature>
<dbReference type="Proteomes" id="UP000436088">
    <property type="component" value="Unassembled WGS sequence"/>
</dbReference>
<feature type="compositionally biased region" description="Polar residues" evidence="1">
    <location>
        <begin position="1"/>
        <end position="12"/>
    </location>
</feature>
<dbReference type="SUPFAM" id="SSF57667">
    <property type="entry name" value="beta-beta-alpha zinc fingers"/>
    <property type="match status" value="1"/>
</dbReference>
<accession>A0A6A3BIA4</accession>
<evidence type="ECO:0000256" key="1">
    <source>
        <dbReference type="SAM" id="MobiDB-lite"/>
    </source>
</evidence>
<organism evidence="3 4">
    <name type="scientific">Hibiscus syriacus</name>
    <name type="common">Rose of Sharon</name>
    <dbReference type="NCBI Taxonomy" id="106335"/>
    <lineage>
        <taxon>Eukaryota</taxon>
        <taxon>Viridiplantae</taxon>
        <taxon>Streptophyta</taxon>
        <taxon>Embryophyta</taxon>
        <taxon>Tracheophyta</taxon>
        <taxon>Spermatophyta</taxon>
        <taxon>Magnoliopsida</taxon>
        <taxon>eudicotyledons</taxon>
        <taxon>Gunneridae</taxon>
        <taxon>Pentapetalae</taxon>
        <taxon>rosids</taxon>
        <taxon>malvids</taxon>
        <taxon>Malvales</taxon>
        <taxon>Malvaceae</taxon>
        <taxon>Malvoideae</taxon>
        <taxon>Hibiscus</taxon>
    </lineage>
</organism>
<dbReference type="InterPro" id="IPR036236">
    <property type="entry name" value="Znf_C2H2_sf"/>
</dbReference>